<feature type="region of interest" description="Disordered" evidence="1">
    <location>
        <begin position="1"/>
        <end position="22"/>
    </location>
</feature>
<organism evidence="2 3">
    <name type="scientific">Rhizoctonia solani</name>
    <dbReference type="NCBI Taxonomy" id="456999"/>
    <lineage>
        <taxon>Eukaryota</taxon>
        <taxon>Fungi</taxon>
        <taxon>Dikarya</taxon>
        <taxon>Basidiomycota</taxon>
        <taxon>Agaricomycotina</taxon>
        <taxon>Agaricomycetes</taxon>
        <taxon>Cantharellales</taxon>
        <taxon>Ceratobasidiaceae</taxon>
        <taxon>Rhizoctonia</taxon>
    </lineage>
</organism>
<sequence>MPLDDEPKSRGRKGYPTPGGSVLHPKLGDKVGFRDGNRWILYKVYEINRAPEPGCMSGGSYILRVPLPHFKGENIVTAAREDIQFPPLGQEGDNEWDVIE</sequence>
<comment type="caution">
    <text evidence="2">The sequence shown here is derived from an EMBL/GenBank/DDBJ whole genome shotgun (WGS) entry which is preliminary data.</text>
</comment>
<evidence type="ECO:0000256" key="1">
    <source>
        <dbReference type="SAM" id="MobiDB-lite"/>
    </source>
</evidence>
<dbReference type="AlphaFoldDB" id="A0A8H3HM30"/>
<dbReference type="EMBL" id="CAJNJQ010000710">
    <property type="protein sequence ID" value="CAE7095627.1"/>
    <property type="molecule type" value="Genomic_DNA"/>
</dbReference>
<reference evidence="2" key="1">
    <citation type="submission" date="2021-01" db="EMBL/GenBank/DDBJ databases">
        <authorList>
            <person name="Kaushik A."/>
        </authorList>
    </citation>
    <scope>NUCLEOTIDE SEQUENCE</scope>
    <source>
        <strain evidence="2">AG5</strain>
    </source>
</reference>
<gene>
    <name evidence="2" type="ORF">RDB_LOCUS36194</name>
</gene>
<proteinExistence type="predicted"/>
<protein>
    <submittedName>
        <fullName evidence="2">Uncharacterized protein</fullName>
    </submittedName>
</protein>
<name>A0A8H3HM30_9AGAM</name>
<accession>A0A8H3HM30</accession>
<dbReference type="Proteomes" id="UP000663827">
    <property type="component" value="Unassembled WGS sequence"/>
</dbReference>
<evidence type="ECO:0000313" key="2">
    <source>
        <dbReference type="EMBL" id="CAE7095627.1"/>
    </source>
</evidence>
<evidence type="ECO:0000313" key="3">
    <source>
        <dbReference type="Proteomes" id="UP000663827"/>
    </source>
</evidence>